<dbReference type="Proteomes" id="UP000552644">
    <property type="component" value="Unassembled WGS sequence"/>
</dbReference>
<dbReference type="InterPro" id="IPR034660">
    <property type="entry name" value="DinB/YfiT-like"/>
</dbReference>
<dbReference type="InterPro" id="IPR017517">
    <property type="entry name" value="Maleyloyr_isom"/>
</dbReference>
<dbReference type="Pfam" id="PF11716">
    <property type="entry name" value="MDMPI_N"/>
    <property type="match status" value="1"/>
</dbReference>
<keyword evidence="3" id="KW-1185">Reference proteome</keyword>
<sequence>MSPSPKDPLPDLDPFDIFDTEAARLDRFFSGLDEEGWNRPSRAAGWSVRDVLGHLAGEELYNHACLDDDLDGFSAMLRREGVEGGFNAFNDWCVRRRRDLPVEEVLQEWREANGVTRARIRALGRDASLPTLAGPYPVGRQTFHYDSEYATHADDVGAPVSEEEADDRAWWRARVAVFVLEEQGSQAQVEPTAERIWVHAYDTTTQLPVPVFVEATVGRLPDDYPIDRRVRAALRCLA</sequence>
<evidence type="ECO:0000313" key="3">
    <source>
        <dbReference type="Proteomes" id="UP000552644"/>
    </source>
</evidence>
<proteinExistence type="predicted"/>
<organism evidence="2 3">
    <name type="scientific">Streptosporangium saharense</name>
    <dbReference type="NCBI Taxonomy" id="1706840"/>
    <lineage>
        <taxon>Bacteria</taxon>
        <taxon>Bacillati</taxon>
        <taxon>Actinomycetota</taxon>
        <taxon>Actinomycetes</taxon>
        <taxon>Streptosporangiales</taxon>
        <taxon>Streptosporangiaceae</taxon>
        <taxon>Streptosporangium</taxon>
    </lineage>
</organism>
<comment type="caution">
    <text evidence="2">The sequence shown here is derived from an EMBL/GenBank/DDBJ whole genome shotgun (WGS) entry which is preliminary data.</text>
</comment>
<dbReference type="RefSeq" id="WP_184715087.1">
    <property type="nucleotide sequence ID" value="NZ_JACHJP010000002.1"/>
</dbReference>
<dbReference type="AlphaFoldDB" id="A0A7W7QM92"/>
<name>A0A7W7QM92_9ACTN</name>
<dbReference type="Gene3D" id="1.20.120.450">
    <property type="entry name" value="dinb family like domain"/>
    <property type="match status" value="1"/>
</dbReference>
<feature type="domain" description="Mycothiol-dependent maleylpyruvate isomerase metal-binding" evidence="1">
    <location>
        <begin position="19"/>
        <end position="156"/>
    </location>
</feature>
<dbReference type="SUPFAM" id="SSF109854">
    <property type="entry name" value="DinB/YfiT-like putative metalloenzymes"/>
    <property type="match status" value="1"/>
</dbReference>
<dbReference type="GO" id="GO:0046872">
    <property type="term" value="F:metal ion binding"/>
    <property type="evidence" value="ECO:0007669"/>
    <property type="project" value="InterPro"/>
</dbReference>
<gene>
    <name evidence="2" type="ORF">FHS44_003249</name>
</gene>
<dbReference type="InterPro" id="IPR024344">
    <property type="entry name" value="MDMPI_metal-binding"/>
</dbReference>
<protein>
    <submittedName>
        <fullName evidence="2">Uncharacterized protein (TIGR03083 family)</fullName>
    </submittedName>
</protein>
<evidence type="ECO:0000313" key="2">
    <source>
        <dbReference type="EMBL" id="MBB4916164.1"/>
    </source>
</evidence>
<accession>A0A7W7QM92</accession>
<reference evidence="2 3" key="1">
    <citation type="submission" date="2020-08" db="EMBL/GenBank/DDBJ databases">
        <title>Genomic Encyclopedia of Type Strains, Phase III (KMG-III): the genomes of soil and plant-associated and newly described type strains.</title>
        <authorList>
            <person name="Whitman W."/>
        </authorList>
    </citation>
    <scope>NUCLEOTIDE SEQUENCE [LARGE SCALE GENOMIC DNA]</scope>
    <source>
        <strain evidence="2 3">CECT 8840</strain>
    </source>
</reference>
<dbReference type="NCBIfam" id="TIGR03083">
    <property type="entry name" value="maleylpyruvate isomerase family mycothiol-dependent enzyme"/>
    <property type="match status" value="1"/>
</dbReference>
<dbReference type="EMBL" id="JACHJP010000002">
    <property type="protein sequence ID" value="MBB4916164.1"/>
    <property type="molecule type" value="Genomic_DNA"/>
</dbReference>
<evidence type="ECO:0000259" key="1">
    <source>
        <dbReference type="Pfam" id="PF11716"/>
    </source>
</evidence>